<evidence type="ECO:0000259" key="2">
    <source>
        <dbReference type="Pfam" id="PF07331"/>
    </source>
</evidence>
<sequence>MKNLNANRLIGLVMALVSLGYLWMAYRIPTFPMPRPIDSDAFPKLLGLALLVLSVLLCLDKPPAPRAKTTSNPPRQKSRGLSPTAQLLTTFVVIALYAISLEWLGFVLASGLFGMGLSYCYGYRRHLISAVATLSVVLSLYLIMTRLLEVHLPQGLLPF</sequence>
<proteinExistence type="predicted"/>
<feature type="domain" description="DUF1468" evidence="2">
    <location>
        <begin position="9"/>
        <end position="153"/>
    </location>
</feature>
<dbReference type="Proteomes" id="UP000242181">
    <property type="component" value="Unassembled WGS sequence"/>
</dbReference>
<dbReference type="RefSeq" id="WP_106454643.1">
    <property type="nucleotide sequence ID" value="NZ_PXYH01000029.1"/>
</dbReference>
<feature type="transmembrane region" description="Helical" evidence="1">
    <location>
        <begin position="80"/>
        <end position="97"/>
    </location>
</feature>
<name>A0A2P7QGY0_9GAMM</name>
<dbReference type="Pfam" id="PF07331">
    <property type="entry name" value="TctB"/>
    <property type="match status" value="1"/>
</dbReference>
<keyword evidence="1" id="KW-1133">Transmembrane helix</keyword>
<keyword evidence="1" id="KW-0812">Transmembrane</keyword>
<keyword evidence="4" id="KW-1185">Reference proteome</keyword>
<gene>
    <name evidence="3" type="ORF">C7I36_15775</name>
</gene>
<feature type="transmembrane region" description="Helical" evidence="1">
    <location>
        <begin position="103"/>
        <end position="121"/>
    </location>
</feature>
<dbReference type="InterPro" id="IPR009936">
    <property type="entry name" value="DUF1468"/>
</dbReference>
<feature type="transmembrane region" description="Helical" evidence="1">
    <location>
        <begin position="9"/>
        <end position="29"/>
    </location>
</feature>
<reference evidence="3 4" key="1">
    <citation type="submission" date="2018-03" db="EMBL/GenBank/DDBJ databases">
        <title>The draft genome of Zobellella taiwanensis JCM 13381.</title>
        <authorList>
            <person name="Liu L."/>
            <person name="Li L."/>
            <person name="Wang T."/>
            <person name="Zhang X."/>
            <person name="Liang L."/>
        </authorList>
    </citation>
    <scope>NUCLEOTIDE SEQUENCE [LARGE SCALE GENOMIC DNA]</scope>
    <source>
        <strain evidence="3 4">JCM 13381</strain>
    </source>
</reference>
<accession>A0A2P7QGY0</accession>
<dbReference type="EMBL" id="PXYH01000029">
    <property type="protein sequence ID" value="PSJ37193.1"/>
    <property type="molecule type" value="Genomic_DNA"/>
</dbReference>
<evidence type="ECO:0000313" key="3">
    <source>
        <dbReference type="EMBL" id="PSJ37193.1"/>
    </source>
</evidence>
<keyword evidence="1" id="KW-0472">Membrane</keyword>
<comment type="caution">
    <text evidence="3">The sequence shown here is derived from an EMBL/GenBank/DDBJ whole genome shotgun (WGS) entry which is preliminary data.</text>
</comment>
<organism evidence="3 4">
    <name type="scientific">Zobellella taiwanensis</name>
    <dbReference type="NCBI Taxonomy" id="347535"/>
    <lineage>
        <taxon>Bacteria</taxon>
        <taxon>Pseudomonadati</taxon>
        <taxon>Pseudomonadota</taxon>
        <taxon>Gammaproteobacteria</taxon>
        <taxon>Aeromonadales</taxon>
        <taxon>Aeromonadaceae</taxon>
        <taxon>Zobellella</taxon>
    </lineage>
</organism>
<evidence type="ECO:0000256" key="1">
    <source>
        <dbReference type="SAM" id="Phobius"/>
    </source>
</evidence>
<dbReference type="AlphaFoldDB" id="A0A2P7QGY0"/>
<protein>
    <submittedName>
        <fullName evidence="3">TctB protein</fullName>
    </submittedName>
</protein>
<feature type="transmembrane region" description="Helical" evidence="1">
    <location>
        <begin position="41"/>
        <end position="59"/>
    </location>
</feature>
<dbReference type="OrthoDB" id="2426743at2"/>
<evidence type="ECO:0000313" key="4">
    <source>
        <dbReference type="Proteomes" id="UP000242181"/>
    </source>
</evidence>
<feature type="transmembrane region" description="Helical" evidence="1">
    <location>
        <begin position="128"/>
        <end position="148"/>
    </location>
</feature>